<dbReference type="Proteomes" id="UP001056588">
    <property type="component" value="Chromosome"/>
</dbReference>
<feature type="compositionally biased region" description="Basic and acidic residues" evidence="1">
    <location>
        <begin position="192"/>
        <end position="201"/>
    </location>
</feature>
<dbReference type="InterPro" id="IPR025668">
    <property type="entry name" value="Tnp_DDE_dom"/>
</dbReference>
<dbReference type="PANTHER" id="PTHR33408:SF2">
    <property type="entry name" value="TRANSPOSASE DDE DOMAIN-CONTAINING PROTEIN"/>
    <property type="match status" value="1"/>
</dbReference>
<accession>A0ABY4QAN0</accession>
<feature type="domain" description="Transposase InsH N-terminal" evidence="2">
    <location>
        <begin position="17"/>
        <end position="113"/>
    </location>
</feature>
<gene>
    <name evidence="4" type="ORF">MNY58_08255</name>
</gene>
<evidence type="ECO:0000313" key="4">
    <source>
        <dbReference type="EMBL" id="UQW80588.1"/>
    </source>
</evidence>
<name>A0ABY4QAN0_9STAP</name>
<protein>
    <submittedName>
        <fullName evidence="4">IS1182 family transposase</fullName>
    </submittedName>
</protein>
<dbReference type="NCBIfam" id="NF033551">
    <property type="entry name" value="transpos_IS1182"/>
    <property type="match status" value="1"/>
</dbReference>
<reference evidence="4" key="1">
    <citation type="submission" date="2022-03" db="EMBL/GenBank/DDBJ databases">
        <title>Complete Genome Sequence of Staphylococcus edaphicus strain CCM 8731.</title>
        <authorList>
            <person name="Rimmer C.O."/>
            <person name="Thomas J.C."/>
        </authorList>
    </citation>
    <scope>NUCLEOTIDE SEQUENCE</scope>
    <source>
        <strain evidence="4">CCM 8731</strain>
    </source>
</reference>
<dbReference type="Pfam" id="PF13751">
    <property type="entry name" value="DDE_Tnp_1_6"/>
    <property type="match status" value="1"/>
</dbReference>
<evidence type="ECO:0000313" key="5">
    <source>
        <dbReference type="Proteomes" id="UP001056588"/>
    </source>
</evidence>
<dbReference type="InterPro" id="IPR047629">
    <property type="entry name" value="IS1182_transpos"/>
</dbReference>
<evidence type="ECO:0000259" key="3">
    <source>
        <dbReference type="Pfam" id="PF13751"/>
    </source>
</evidence>
<sequence length="458" mass="54089">MLNKSIDKRDQYEMISISELVPNNHLLRKVDTILDLNFVYELVEDKYCLDNGRPSIDPVILVKILLIQRLFGIKSMRQTIKEIETNVAYRWYLGYSFLDKVPHYGTFSKNYTRRFHDTDLFEQIFEKILEIAIKNNLIDHSSLFIDSTHIKANANKNKYIKKIVKKDALHFQEELNNEINEQRRAQGKKPIKNKDKEEYKTKKVSTTDPEAGYYVKGEREKQFAYSLHACVDKNGYIIDKHVTPGNIHDSTQLKPMIERLETKQMLPITLAIDSGYKTPFNAHFLLEKAIVPAMPYTRPKGKPGFFRTKDFIYDEHYDTYICPNDETLLYKRTMPTGHRLYISDGSICRDCPVLSKCTENKDAIKQIRRHVWQDDLDIVEDLRFVDTVKKQYKMRSQTIERRFGDAKEQHGMRWTRYRGHDKVSMDTTLICAAMNLKKIAMWLVKDKQWSERPLFFEK</sequence>
<dbReference type="InterPro" id="IPR008490">
    <property type="entry name" value="Transposase_InsH_N"/>
</dbReference>
<evidence type="ECO:0000259" key="2">
    <source>
        <dbReference type="Pfam" id="PF05598"/>
    </source>
</evidence>
<feature type="region of interest" description="Disordered" evidence="1">
    <location>
        <begin position="180"/>
        <end position="203"/>
    </location>
</feature>
<proteinExistence type="predicted"/>
<dbReference type="Pfam" id="PF05598">
    <property type="entry name" value="DUF772"/>
    <property type="match status" value="1"/>
</dbReference>
<feature type="domain" description="Transposase DDE" evidence="3">
    <location>
        <begin position="321"/>
        <end position="439"/>
    </location>
</feature>
<keyword evidence="5" id="KW-1185">Reference proteome</keyword>
<evidence type="ECO:0000256" key="1">
    <source>
        <dbReference type="SAM" id="MobiDB-lite"/>
    </source>
</evidence>
<dbReference type="PANTHER" id="PTHR33408">
    <property type="entry name" value="TRANSPOSASE"/>
    <property type="match status" value="1"/>
</dbReference>
<organism evidence="4 5">
    <name type="scientific">Staphylococcus edaphicus</name>
    <dbReference type="NCBI Taxonomy" id="1955013"/>
    <lineage>
        <taxon>Bacteria</taxon>
        <taxon>Bacillati</taxon>
        <taxon>Bacillota</taxon>
        <taxon>Bacilli</taxon>
        <taxon>Bacillales</taxon>
        <taxon>Staphylococcaceae</taxon>
        <taxon>Staphylococcus</taxon>
    </lineage>
</organism>
<dbReference type="RefSeq" id="WP_249740080.1">
    <property type="nucleotide sequence ID" value="NZ_CP093217.1"/>
</dbReference>
<dbReference type="EMBL" id="CP093217">
    <property type="protein sequence ID" value="UQW80588.1"/>
    <property type="molecule type" value="Genomic_DNA"/>
</dbReference>